<dbReference type="STRING" id="1121420.SAMN02746098_04728"/>
<dbReference type="GO" id="GO:0016491">
    <property type="term" value="F:oxidoreductase activity"/>
    <property type="evidence" value="ECO:0007669"/>
    <property type="project" value="UniProtKB-KW"/>
</dbReference>
<protein>
    <submittedName>
        <fullName evidence="11">Formate dehydrogenase major subunit</fullName>
    </submittedName>
</protein>
<sequence>MDVSRRGFFKLSGLSIAALAAGLGFDPAVAEAKGYALKLEGTKKIPSICHFCSGGCGMLLYVKEGKLIHLEGDPDHPTNEGTLCPKAASLLSVANSPDRVTKPRRRAPGADKWEDISWEEALDIVAKKTKEVRDASWKVADQIVNAKTGLTESLTVNRVEGIAFLGSAEVDNEESYLIKKFCQLIGTPYNEHQARI</sequence>
<dbReference type="EMBL" id="FQXJ01000027">
    <property type="protein sequence ID" value="SHI84145.1"/>
    <property type="molecule type" value="Genomic_DNA"/>
</dbReference>
<evidence type="ECO:0000313" key="11">
    <source>
        <dbReference type="EMBL" id="SHI84145.1"/>
    </source>
</evidence>
<evidence type="ECO:0000256" key="1">
    <source>
        <dbReference type="ARBA" id="ARBA00001966"/>
    </source>
</evidence>
<dbReference type="Proteomes" id="UP000183954">
    <property type="component" value="Unassembled WGS sequence"/>
</dbReference>
<dbReference type="AlphaFoldDB" id="A0A1M6EFA5"/>
<accession>A0A1M6EFA5</accession>
<evidence type="ECO:0000256" key="2">
    <source>
        <dbReference type="ARBA" id="ARBA00004196"/>
    </source>
</evidence>
<organism evidence="11 12">
    <name type="scientific">Desulfosporosinus lacus DSM 15449</name>
    <dbReference type="NCBI Taxonomy" id="1121420"/>
    <lineage>
        <taxon>Bacteria</taxon>
        <taxon>Bacillati</taxon>
        <taxon>Bacillota</taxon>
        <taxon>Clostridia</taxon>
        <taxon>Eubacteriales</taxon>
        <taxon>Desulfitobacteriaceae</taxon>
        <taxon>Desulfosporosinus</taxon>
    </lineage>
</organism>
<feature type="chain" id="PRO_5038850738" evidence="9">
    <location>
        <begin position="21"/>
        <end position="196"/>
    </location>
</feature>
<evidence type="ECO:0000256" key="3">
    <source>
        <dbReference type="ARBA" id="ARBA00010312"/>
    </source>
</evidence>
<dbReference type="InterPro" id="IPR006963">
    <property type="entry name" value="Mopterin_OxRdtase_4Fe-4S_dom"/>
</dbReference>
<comment type="similarity">
    <text evidence="3">Belongs to the prokaryotic molybdopterin-containing oxidoreductase family.</text>
</comment>
<keyword evidence="9" id="KW-0732">Signal</keyword>
<dbReference type="PROSITE" id="PS51318">
    <property type="entry name" value="TAT"/>
    <property type="match status" value="1"/>
</dbReference>
<keyword evidence="8" id="KW-0411">Iron-sulfur</keyword>
<proteinExistence type="inferred from homology"/>
<evidence type="ECO:0000256" key="9">
    <source>
        <dbReference type="SAM" id="SignalP"/>
    </source>
</evidence>
<evidence type="ECO:0000259" key="10">
    <source>
        <dbReference type="PROSITE" id="PS51669"/>
    </source>
</evidence>
<dbReference type="SMART" id="SM00926">
    <property type="entry name" value="Molybdop_Fe4S4"/>
    <property type="match status" value="1"/>
</dbReference>
<keyword evidence="7" id="KW-0408">Iron</keyword>
<keyword evidence="5" id="KW-0479">Metal-binding</keyword>
<comment type="cofactor">
    <cofactor evidence="1">
        <name>[4Fe-4S] cluster</name>
        <dbReference type="ChEBI" id="CHEBI:49883"/>
    </cofactor>
</comment>
<dbReference type="InterPro" id="IPR006311">
    <property type="entry name" value="TAT_signal"/>
</dbReference>
<dbReference type="Gene3D" id="3.40.50.740">
    <property type="match status" value="1"/>
</dbReference>
<evidence type="ECO:0000256" key="7">
    <source>
        <dbReference type="ARBA" id="ARBA00023004"/>
    </source>
</evidence>
<keyword evidence="6" id="KW-0560">Oxidoreductase</keyword>
<evidence type="ECO:0000256" key="5">
    <source>
        <dbReference type="ARBA" id="ARBA00022723"/>
    </source>
</evidence>
<evidence type="ECO:0000256" key="6">
    <source>
        <dbReference type="ARBA" id="ARBA00023002"/>
    </source>
</evidence>
<dbReference type="Pfam" id="PF04879">
    <property type="entry name" value="Molybdop_Fe4S4"/>
    <property type="match status" value="1"/>
</dbReference>
<keyword evidence="12" id="KW-1185">Reference proteome</keyword>
<feature type="domain" description="4Fe-4S Mo/W bis-MGD-type" evidence="10">
    <location>
        <begin position="42"/>
        <end position="98"/>
    </location>
</feature>
<dbReference type="GO" id="GO:0051539">
    <property type="term" value="F:4 iron, 4 sulfur cluster binding"/>
    <property type="evidence" value="ECO:0007669"/>
    <property type="project" value="UniProtKB-KW"/>
</dbReference>
<evidence type="ECO:0000256" key="8">
    <source>
        <dbReference type="ARBA" id="ARBA00023014"/>
    </source>
</evidence>
<evidence type="ECO:0000256" key="4">
    <source>
        <dbReference type="ARBA" id="ARBA00022485"/>
    </source>
</evidence>
<feature type="signal peptide" evidence="9">
    <location>
        <begin position="1"/>
        <end position="20"/>
    </location>
</feature>
<dbReference type="PROSITE" id="PS51669">
    <property type="entry name" value="4FE4S_MOW_BIS_MGD"/>
    <property type="match status" value="1"/>
</dbReference>
<dbReference type="InterPro" id="IPR027467">
    <property type="entry name" value="MopterinOxRdtase_cofactor_BS"/>
</dbReference>
<dbReference type="Gene3D" id="2.20.25.90">
    <property type="entry name" value="ADC-like domains"/>
    <property type="match status" value="1"/>
</dbReference>
<comment type="subcellular location">
    <subcellularLocation>
        <location evidence="2">Cell envelope</location>
    </subcellularLocation>
</comment>
<dbReference type="PANTHER" id="PTHR43598">
    <property type="entry name" value="TUNGSTEN-CONTAINING FORMYLMETHANOFURAN DEHYDROGENASE 2 SUBUNIT B"/>
    <property type="match status" value="1"/>
</dbReference>
<gene>
    <name evidence="11" type="ORF">SAMN02746098_04728</name>
</gene>
<dbReference type="GO" id="GO:0009055">
    <property type="term" value="F:electron transfer activity"/>
    <property type="evidence" value="ECO:0007669"/>
    <property type="project" value="TreeGrafter"/>
</dbReference>
<dbReference type="GO" id="GO:0009061">
    <property type="term" value="P:anaerobic respiration"/>
    <property type="evidence" value="ECO:0007669"/>
    <property type="project" value="TreeGrafter"/>
</dbReference>
<evidence type="ECO:0000313" key="12">
    <source>
        <dbReference type="Proteomes" id="UP000183954"/>
    </source>
</evidence>
<dbReference type="PROSITE" id="PS00551">
    <property type="entry name" value="MOLYBDOPTERIN_PROK_1"/>
    <property type="match status" value="1"/>
</dbReference>
<dbReference type="PANTHER" id="PTHR43598:SF1">
    <property type="entry name" value="FORMATE DEHYDROGENASE-O MAJOR SUBUNIT"/>
    <property type="match status" value="1"/>
</dbReference>
<dbReference type="GO" id="GO:0030313">
    <property type="term" value="C:cell envelope"/>
    <property type="evidence" value="ECO:0007669"/>
    <property type="project" value="UniProtKB-SubCell"/>
</dbReference>
<reference evidence="12" key="1">
    <citation type="submission" date="2016-11" db="EMBL/GenBank/DDBJ databases">
        <authorList>
            <person name="Varghese N."/>
            <person name="Submissions S."/>
        </authorList>
    </citation>
    <scope>NUCLEOTIDE SEQUENCE [LARGE SCALE GENOMIC DNA]</scope>
    <source>
        <strain evidence="12">DSM 15449</strain>
    </source>
</reference>
<name>A0A1M6EFA5_9FIRM</name>
<keyword evidence="4" id="KW-0004">4Fe-4S</keyword>
<dbReference type="GO" id="GO:0030151">
    <property type="term" value="F:molybdenum ion binding"/>
    <property type="evidence" value="ECO:0007669"/>
    <property type="project" value="TreeGrafter"/>
</dbReference>
<dbReference type="SUPFAM" id="SSF53706">
    <property type="entry name" value="Formate dehydrogenase/DMSO reductase, domains 1-3"/>
    <property type="match status" value="1"/>
</dbReference>